<evidence type="ECO:0008006" key="3">
    <source>
        <dbReference type="Google" id="ProtNLM"/>
    </source>
</evidence>
<reference evidence="2" key="1">
    <citation type="journal article" date="2019" name="Int. J. Syst. Evol. Microbiol.">
        <title>The Global Catalogue of Microorganisms (GCM) 10K type strain sequencing project: providing services to taxonomists for standard genome sequencing and annotation.</title>
        <authorList>
            <consortium name="The Broad Institute Genomics Platform"/>
            <consortium name="The Broad Institute Genome Sequencing Center for Infectious Disease"/>
            <person name="Wu L."/>
            <person name="Ma J."/>
        </authorList>
    </citation>
    <scope>NUCLEOTIDE SEQUENCE [LARGE SCALE GENOMIC DNA]</scope>
    <source>
        <strain evidence="2">CGMCC 1.16275</strain>
    </source>
</reference>
<dbReference type="EMBL" id="JBHUDY010000001">
    <property type="protein sequence ID" value="MFD1611809.1"/>
    <property type="molecule type" value="Genomic_DNA"/>
</dbReference>
<keyword evidence="2" id="KW-1185">Reference proteome</keyword>
<protein>
    <recommendedName>
        <fullName evidence="3">DUF2946 domain-containing protein</fullName>
    </recommendedName>
</protein>
<dbReference type="Proteomes" id="UP001597115">
    <property type="component" value="Unassembled WGS sequence"/>
</dbReference>
<organism evidence="1 2">
    <name type="scientific">Sphingomonas tabacisoli</name>
    <dbReference type="NCBI Taxonomy" id="2249466"/>
    <lineage>
        <taxon>Bacteria</taxon>
        <taxon>Pseudomonadati</taxon>
        <taxon>Pseudomonadota</taxon>
        <taxon>Alphaproteobacteria</taxon>
        <taxon>Sphingomonadales</taxon>
        <taxon>Sphingomonadaceae</taxon>
        <taxon>Sphingomonas</taxon>
    </lineage>
</organism>
<gene>
    <name evidence="1" type="ORF">ACFSCW_08350</name>
</gene>
<proteinExistence type="predicted"/>
<name>A0ABW4I4M5_9SPHN</name>
<evidence type="ECO:0000313" key="2">
    <source>
        <dbReference type="Proteomes" id="UP001597115"/>
    </source>
</evidence>
<comment type="caution">
    <text evidence="1">The sequence shown here is derived from an EMBL/GenBank/DDBJ whole genome shotgun (WGS) entry which is preliminary data.</text>
</comment>
<accession>A0ABW4I4M5</accession>
<evidence type="ECO:0000313" key="1">
    <source>
        <dbReference type="EMBL" id="MFD1611809.1"/>
    </source>
</evidence>
<sequence length="136" mass="13948">MSALRHLPARHLPVALLLAFALLARMLVPAGWMPVFDGNTVRLELCTGYALPPPPAVHDMHAMHGGKHDAHAGHGKKAEQPCPFGALAFGATDTTAPSIAPPLAYAEPAIALLARVSIGQGLAAPPPPATGPPALT</sequence>
<dbReference type="RefSeq" id="WP_380888385.1">
    <property type="nucleotide sequence ID" value="NZ_JBHUDY010000001.1"/>
</dbReference>